<dbReference type="PANTHER" id="PTHR40980:SF4">
    <property type="entry name" value="TONB-DEPENDENT RECEPTOR-LIKE BETA-BARREL DOMAIN-CONTAINING PROTEIN"/>
    <property type="match status" value="1"/>
</dbReference>
<dbReference type="Gene3D" id="2.60.40.1120">
    <property type="entry name" value="Carboxypeptidase-like, regulatory domain"/>
    <property type="match status" value="1"/>
</dbReference>
<keyword evidence="4" id="KW-0798">TonB box</keyword>
<dbReference type="SUPFAM" id="SSF49464">
    <property type="entry name" value="Carboxypeptidase regulatory domain-like"/>
    <property type="match status" value="1"/>
</dbReference>
<organism evidence="7 8">
    <name type="scientific">Pedobacter hiemivivus</name>
    <dbReference type="NCBI Taxonomy" id="2530454"/>
    <lineage>
        <taxon>Bacteria</taxon>
        <taxon>Pseudomonadati</taxon>
        <taxon>Bacteroidota</taxon>
        <taxon>Sphingobacteriia</taxon>
        <taxon>Sphingobacteriales</taxon>
        <taxon>Sphingobacteriaceae</taxon>
        <taxon>Pedobacter</taxon>
    </lineage>
</organism>
<feature type="domain" description="TonB-dependent receptor-like beta-barrel" evidence="5">
    <location>
        <begin position="567"/>
        <end position="1020"/>
    </location>
</feature>
<reference evidence="7 8" key="1">
    <citation type="submission" date="2019-04" db="EMBL/GenBank/DDBJ databases">
        <title>Pedobacter sp. RP-1-16 sp. nov., isolated from Arctic soil.</title>
        <authorList>
            <person name="Dahal R.H."/>
            <person name="Kim D.-U."/>
        </authorList>
    </citation>
    <scope>NUCLEOTIDE SEQUENCE [LARGE SCALE GENOMIC DNA]</scope>
    <source>
        <strain evidence="7 8">RP-1-16</strain>
    </source>
</reference>
<evidence type="ECO:0000256" key="4">
    <source>
        <dbReference type="RuleBase" id="RU003357"/>
    </source>
</evidence>
<accession>A0A4U1G7Y5</accession>
<evidence type="ECO:0000259" key="6">
    <source>
        <dbReference type="Pfam" id="PF07715"/>
    </source>
</evidence>
<evidence type="ECO:0008006" key="9">
    <source>
        <dbReference type="Google" id="ProtNLM"/>
    </source>
</evidence>
<sequence length="1085" mass="121284">MYNSTKINVIKSLCAMTRFAFLVTTVSITLTGMLMGADVKSQNLNETKVTLTAKRTILAEVLNKIEQQSEFSFSFSKKVGAIALESFQAENKSLANVLKELTAGRHLKFTQLGDLIALSELPVPPKPGRISGKISDQEGESLPGASVKVVETGNTAQAGADGGYIIDLQPGTYTLVFSYISFQTQRVTGVLVTGSKNTPLNVSLKMDSKGLKEVVVSSDYKKASVAGLLAKQKNAAEISNGISAEQISRSPDKNIGESLKRISGVSSVDNKFVLVRGIGERYNSAMLDGTVLPSTEAQTRNFSFDMIPSNLVDNVVVSKTITPDMNASFGGGLIQVNTKDIPSENFMSFTAGVSYNDQSTGKDFLSHKRGRYDYWGFDDGGRNSPSNLVVTDKEVEPNRSMPEAEYQQKLVDQSRRFTNDNFTVYKYKTAPSQNYQFTIGRLLKLDTLNKNRFGFTGSLSYRNTQNINEIERQNRSDWNLNTENSGKAYGFNTTIGVLLNAGLQLGKNRITLRNVFTHMYDNVLIRNIGYDNVIGGDFIPLNTPNRIQEADDPTFTDLLQNKLSGQHQLGRAKLEWELAKTFIERKEKDLTIANSGPQLVNGAYQYFYIPGNFNQPQISDNLSRHTYKNDEHHYSWTASVSVPFKVAGFSSTAKTGYFGNNKKAGFNWQIAALGRSLTTAPAVTYLPVSDMQKPENLGITGLNYATNSYWLDSFEGKSKTHALYAMLDHRFFEQLRLIWGARADYYKYTDIKNPKSIRGASEYIPKKDKSWQLLPSANLTYSPTAQVNIRAAYSSSIVRPEMMENSQFLKYSPYLGAQFGNFGLYSTRIDSYDFKTEWFPGLGEIISVGAFYKEFDKPAELTANIFSGNLQYYITNADRAKVYGLELELRKNFGFIVGNELLKNLTAYGNLTLQKSEVVGTFRVTNPDKTPGAPSTIELTNKKKRPMYGQSPYLINAGLQYNGKHFGLNFLYNKSGLKTYIVSADPGLIEYERPREQIDLQLSYKLLKNRCEIKFNAGNLLNTASSFYINQASYERNPDYDVASRDLSSAFRLKPGFTDKYEDGDLLKFVQRFGRTYSTVITYNF</sequence>
<dbReference type="InterPro" id="IPR000531">
    <property type="entry name" value="Beta-barrel_TonB"/>
</dbReference>
<keyword evidence="3" id="KW-0998">Cell outer membrane</keyword>
<evidence type="ECO:0000313" key="7">
    <source>
        <dbReference type="EMBL" id="TKC59971.1"/>
    </source>
</evidence>
<evidence type="ECO:0000256" key="2">
    <source>
        <dbReference type="ARBA" id="ARBA00023136"/>
    </source>
</evidence>
<keyword evidence="2 4" id="KW-0472">Membrane</keyword>
<evidence type="ECO:0000313" key="8">
    <source>
        <dbReference type="Proteomes" id="UP000309594"/>
    </source>
</evidence>
<name>A0A4U1G7Y5_9SPHI</name>
<dbReference type="EMBL" id="SWDX01000005">
    <property type="protein sequence ID" value="TKC59971.1"/>
    <property type="molecule type" value="Genomic_DNA"/>
</dbReference>
<comment type="caution">
    <text evidence="7">The sequence shown here is derived from an EMBL/GenBank/DDBJ whole genome shotgun (WGS) entry which is preliminary data.</text>
</comment>
<dbReference type="PANTHER" id="PTHR40980">
    <property type="entry name" value="PLUG DOMAIN-CONTAINING PROTEIN"/>
    <property type="match status" value="1"/>
</dbReference>
<dbReference type="Gene3D" id="2.170.130.10">
    <property type="entry name" value="TonB-dependent receptor, plug domain"/>
    <property type="match status" value="1"/>
</dbReference>
<gene>
    <name evidence="7" type="ORF">FBD94_13675</name>
</gene>
<dbReference type="Pfam" id="PF07715">
    <property type="entry name" value="Plug"/>
    <property type="match status" value="1"/>
</dbReference>
<dbReference type="GO" id="GO:0009279">
    <property type="term" value="C:cell outer membrane"/>
    <property type="evidence" value="ECO:0007669"/>
    <property type="project" value="UniProtKB-SubCell"/>
</dbReference>
<comment type="similarity">
    <text evidence="4">Belongs to the TonB-dependent receptor family.</text>
</comment>
<dbReference type="SUPFAM" id="SSF56935">
    <property type="entry name" value="Porins"/>
    <property type="match status" value="1"/>
</dbReference>
<dbReference type="Proteomes" id="UP000309594">
    <property type="component" value="Unassembled WGS sequence"/>
</dbReference>
<dbReference type="InterPro" id="IPR037066">
    <property type="entry name" value="Plug_dom_sf"/>
</dbReference>
<dbReference type="AlphaFoldDB" id="A0A4U1G7Y5"/>
<feature type="domain" description="TonB-dependent receptor plug" evidence="6">
    <location>
        <begin position="235"/>
        <end position="319"/>
    </location>
</feature>
<comment type="subcellular location">
    <subcellularLocation>
        <location evidence="1 4">Cell outer membrane</location>
    </subcellularLocation>
</comment>
<dbReference type="InterPro" id="IPR008969">
    <property type="entry name" value="CarboxyPept-like_regulatory"/>
</dbReference>
<dbReference type="InterPro" id="IPR012910">
    <property type="entry name" value="Plug_dom"/>
</dbReference>
<dbReference type="Pfam" id="PF00593">
    <property type="entry name" value="TonB_dep_Rec_b-barrel"/>
    <property type="match status" value="1"/>
</dbReference>
<proteinExistence type="inferred from homology"/>
<evidence type="ECO:0000256" key="3">
    <source>
        <dbReference type="ARBA" id="ARBA00023237"/>
    </source>
</evidence>
<protein>
    <recommendedName>
        <fullName evidence="9">TonB-dependent receptor</fullName>
    </recommendedName>
</protein>
<evidence type="ECO:0000256" key="1">
    <source>
        <dbReference type="ARBA" id="ARBA00004442"/>
    </source>
</evidence>
<evidence type="ECO:0000259" key="5">
    <source>
        <dbReference type="Pfam" id="PF00593"/>
    </source>
</evidence>
<dbReference type="Gene3D" id="2.40.170.20">
    <property type="entry name" value="TonB-dependent receptor, beta-barrel domain"/>
    <property type="match status" value="1"/>
</dbReference>
<dbReference type="Pfam" id="PF13715">
    <property type="entry name" value="CarbopepD_reg_2"/>
    <property type="match status" value="1"/>
</dbReference>
<dbReference type="InterPro" id="IPR036942">
    <property type="entry name" value="Beta-barrel_TonB_sf"/>
</dbReference>